<dbReference type="Proteomes" id="UP000027002">
    <property type="component" value="Chromosome 1"/>
</dbReference>
<dbReference type="EMBL" id="CP072753">
    <property type="protein sequence ID" value="QUC16738.1"/>
    <property type="molecule type" value="Genomic_DNA"/>
</dbReference>
<name>A0A8E5HJW2_USTVR</name>
<protein>
    <submittedName>
        <fullName evidence="2">Uncharacterized protein</fullName>
    </submittedName>
</protein>
<dbReference type="RefSeq" id="XP_042994411.1">
    <property type="nucleotide sequence ID" value="XM_043138477.1"/>
</dbReference>
<accession>A0A8E5HJW2</accession>
<dbReference type="AlphaFoldDB" id="A0A8E5HJW2"/>
<reference evidence="2" key="1">
    <citation type="submission" date="2020-03" db="EMBL/GenBank/DDBJ databases">
        <title>A mixture of massive structural variations and highly conserved coding sequences in Ustilaginoidea virens genome.</title>
        <authorList>
            <person name="Zhang K."/>
            <person name="Zhao Z."/>
            <person name="Zhang Z."/>
            <person name="Li Y."/>
            <person name="Hsiang T."/>
            <person name="Sun W."/>
        </authorList>
    </citation>
    <scope>NUCLEOTIDE SEQUENCE</scope>
    <source>
        <strain evidence="2">UV-8b</strain>
    </source>
</reference>
<gene>
    <name evidence="2" type="ORF">UV8b_00979</name>
</gene>
<organism evidence="2 3">
    <name type="scientific">Ustilaginoidea virens</name>
    <name type="common">Rice false smut fungus</name>
    <name type="synonym">Villosiclava virens</name>
    <dbReference type="NCBI Taxonomy" id="1159556"/>
    <lineage>
        <taxon>Eukaryota</taxon>
        <taxon>Fungi</taxon>
        <taxon>Dikarya</taxon>
        <taxon>Ascomycota</taxon>
        <taxon>Pezizomycotina</taxon>
        <taxon>Sordariomycetes</taxon>
        <taxon>Hypocreomycetidae</taxon>
        <taxon>Hypocreales</taxon>
        <taxon>Clavicipitaceae</taxon>
        <taxon>Ustilaginoidea</taxon>
    </lineage>
</organism>
<keyword evidence="3" id="KW-1185">Reference proteome</keyword>
<evidence type="ECO:0000256" key="1">
    <source>
        <dbReference type="SAM" id="MobiDB-lite"/>
    </source>
</evidence>
<evidence type="ECO:0000313" key="3">
    <source>
        <dbReference type="Proteomes" id="UP000027002"/>
    </source>
</evidence>
<evidence type="ECO:0000313" key="2">
    <source>
        <dbReference type="EMBL" id="QUC16738.1"/>
    </source>
</evidence>
<feature type="compositionally biased region" description="Low complexity" evidence="1">
    <location>
        <begin position="1"/>
        <end position="22"/>
    </location>
</feature>
<proteinExistence type="predicted"/>
<dbReference type="KEGG" id="uvi:66061757"/>
<feature type="region of interest" description="Disordered" evidence="1">
    <location>
        <begin position="1"/>
        <end position="46"/>
    </location>
</feature>
<sequence length="86" mass="9258">MDSSSVPPSSPPSAVRSTVSVSDINHTAPPSPNEAAAPSPDTLRIPRRRLETKIPGRRLWGKASSTTLWSLCRRAAVPPCRCARCH</sequence>
<dbReference type="GeneID" id="66061757"/>